<dbReference type="Pfam" id="PF14244">
    <property type="entry name" value="Retrotran_gag_3"/>
    <property type="match status" value="1"/>
</dbReference>
<accession>A0AAW2N0A1</accession>
<comment type="caution">
    <text evidence="2">The sequence shown here is derived from an EMBL/GenBank/DDBJ whole genome shotgun (WGS) entry which is preliminary data.</text>
</comment>
<dbReference type="PANTHER" id="PTHR37610">
    <property type="entry name" value="CCHC-TYPE DOMAIN-CONTAINING PROTEIN"/>
    <property type="match status" value="1"/>
</dbReference>
<protein>
    <recommendedName>
        <fullName evidence="1">Retrotransposon Copia-like N-terminal domain-containing protein</fullName>
    </recommendedName>
</protein>
<reference evidence="2" key="1">
    <citation type="submission" date="2020-06" db="EMBL/GenBank/DDBJ databases">
        <authorList>
            <person name="Li T."/>
            <person name="Hu X."/>
            <person name="Zhang T."/>
            <person name="Song X."/>
            <person name="Zhang H."/>
            <person name="Dai N."/>
            <person name="Sheng W."/>
            <person name="Hou X."/>
            <person name="Wei L."/>
        </authorList>
    </citation>
    <scope>NUCLEOTIDE SEQUENCE</scope>
    <source>
        <strain evidence="2">G02</strain>
        <tissue evidence="2">Leaf</tissue>
    </source>
</reference>
<proteinExistence type="predicted"/>
<dbReference type="EMBL" id="JACGWJ010000021">
    <property type="protein sequence ID" value="KAL0336603.1"/>
    <property type="molecule type" value="Genomic_DNA"/>
</dbReference>
<feature type="domain" description="Retrotransposon Copia-like N-terminal" evidence="1">
    <location>
        <begin position="72"/>
        <end position="119"/>
    </location>
</feature>
<dbReference type="InterPro" id="IPR029472">
    <property type="entry name" value="Copia-like_N"/>
</dbReference>
<evidence type="ECO:0000259" key="1">
    <source>
        <dbReference type="Pfam" id="PF14244"/>
    </source>
</evidence>
<organism evidence="2">
    <name type="scientific">Sesamum radiatum</name>
    <name type="common">Black benniseed</name>
    <dbReference type="NCBI Taxonomy" id="300843"/>
    <lineage>
        <taxon>Eukaryota</taxon>
        <taxon>Viridiplantae</taxon>
        <taxon>Streptophyta</taxon>
        <taxon>Embryophyta</taxon>
        <taxon>Tracheophyta</taxon>
        <taxon>Spermatophyta</taxon>
        <taxon>Magnoliopsida</taxon>
        <taxon>eudicotyledons</taxon>
        <taxon>Gunneridae</taxon>
        <taxon>Pentapetalae</taxon>
        <taxon>asterids</taxon>
        <taxon>lamiids</taxon>
        <taxon>Lamiales</taxon>
        <taxon>Pedaliaceae</taxon>
        <taxon>Sesamum</taxon>
    </lineage>
</organism>
<evidence type="ECO:0000313" key="2">
    <source>
        <dbReference type="EMBL" id="KAL0336603.1"/>
    </source>
</evidence>
<reference evidence="2" key="2">
    <citation type="journal article" date="2024" name="Plant">
        <title>Genomic evolution and insights into agronomic trait innovations of Sesamum species.</title>
        <authorList>
            <person name="Miao H."/>
            <person name="Wang L."/>
            <person name="Qu L."/>
            <person name="Liu H."/>
            <person name="Sun Y."/>
            <person name="Le M."/>
            <person name="Wang Q."/>
            <person name="Wei S."/>
            <person name="Zheng Y."/>
            <person name="Lin W."/>
            <person name="Duan Y."/>
            <person name="Cao H."/>
            <person name="Xiong S."/>
            <person name="Wang X."/>
            <person name="Wei L."/>
            <person name="Li C."/>
            <person name="Ma Q."/>
            <person name="Ju M."/>
            <person name="Zhao R."/>
            <person name="Li G."/>
            <person name="Mu C."/>
            <person name="Tian Q."/>
            <person name="Mei H."/>
            <person name="Zhang T."/>
            <person name="Gao T."/>
            <person name="Zhang H."/>
        </authorList>
    </citation>
    <scope>NUCLEOTIDE SEQUENCE</scope>
    <source>
        <strain evidence="2">G02</strain>
    </source>
</reference>
<name>A0AAW2N0A1_SESRA</name>
<gene>
    <name evidence="2" type="ORF">Sradi_4872200</name>
</gene>
<sequence length="127" mass="13845">MSIHNTKGVSIKLVAWFCGALKGVVVKKFNFMPAPANSNHLHHYALMLETSVAVSDAPSQEMAKDSEILKLHPSDNPGLSLVSTLLDGSNYLPWSRSVKIASGAEMKLSFINSEDTKPAKSDKDFEQ</sequence>
<dbReference type="PANTHER" id="PTHR37610:SF40">
    <property type="entry name" value="OS01G0909600 PROTEIN"/>
    <property type="match status" value="1"/>
</dbReference>
<dbReference type="AlphaFoldDB" id="A0AAW2N0A1"/>